<dbReference type="Gene3D" id="2.60.40.3650">
    <property type="match status" value="1"/>
</dbReference>
<proteinExistence type="predicted"/>
<feature type="domain" description="Peptidase M61 catalytic" evidence="2">
    <location>
        <begin position="295"/>
        <end position="402"/>
    </location>
</feature>
<dbReference type="InterPro" id="IPR040756">
    <property type="entry name" value="Peptidase_M61_N"/>
</dbReference>
<evidence type="ECO:0000313" key="5">
    <source>
        <dbReference type="Proteomes" id="UP001200642"/>
    </source>
</evidence>
<dbReference type="InterPro" id="IPR027268">
    <property type="entry name" value="Peptidase_M4/M1_CTD_sf"/>
</dbReference>
<evidence type="ECO:0000256" key="1">
    <source>
        <dbReference type="SAM" id="SignalP"/>
    </source>
</evidence>
<organism evidence="4 5">
    <name type="scientific">Cerina litoralis</name>
    <dbReference type="NCBI Taxonomy" id="2874477"/>
    <lineage>
        <taxon>Bacteria</taxon>
        <taxon>Pseudomonadati</taxon>
        <taxon>Bacteroidota</taxon>
        <taxon>Flavobacteriia</taxon>
        <taxon>Flavobacteriales</taxon>
        <taxon>Flavobacteriaceae</taxon>
        <taxon>Cerina</taxon>
    </lineage>
</organism>
<dbReference type="InterPro" id="IPR007963">
    <property type="entry name" value="Peptidase_M61_catalytic"/>
</dbReference>
<dbReference type="Gene3D" id="1.10.390.10">
    <property type="entry name" value="Neutral Protease Domain 2"/>
    <property type="match status" value="1"/>
</dbReference>
<keyword evidence="1" id="KW-0732">Signal</keyword>
<dbReference type="RefSeq" id="WP_317901036.1">
    <property type="nucleotide sequence ID" value="NZ_JAIRBC010000004.1"/>
</dbReference>
<evidence type="ECO:0000313" key="4">
    <source>
        <dbReference type="EMBL" id="MCG2459894.1"/>
    </source>
</evidence>
<dbReference type="EMBL" id="JAIRBC010000004">
    <property type="protein sequence ID" value="MCG2459894.1"/>
    <property type="molecule type" value="Genomic_DNA"/>
</dbReference>
<gene>
    <name evidence="4" type="ORF">K8352_03980</name>
</gene>
<comment type="caution">
    <text evidence="4">The sequence shown here is derived from an EMBL/GenBank/DDBJ whole genome shotgun (WGS) entry which is preliminary data.</text>
</comment>
<feature type="domain" description="Peptidase M61 N-terminal" evidence="3">
    <location>
        <begin position="34"/>
        <end position="205"/>
    </location>
</feature>
<dbReference type="Proteomes" id="UP001200642">
    <property type="component" value="Unassembled WGS sequence"/>
</dbReference>
<reference evidence="4" key="1">
    <citation type="submission" date="2023-02" db="EMBL/GenBank/DDBJ databases">
        <title>Genome of Flavobacteriaceae gen. nov. sp. strain F89.</title>
        <authorList>
            <person name="Wang Y."/>
        </authorList>
    </citation>
    <scope>NUCLEOTIDE SEQUENCE</scope>
    <source>
        <strain evidence="4">F89</strain>
    </source>
</reference>
<dbReference type="PROSITE" id="PS51257">
    <property type="entry name" value="PROKAR_LIPOPROTEIN"/>
    <property type="match status" value="1"/>
</dbReference>
<name>A0AAE3ETM7_9FLAO</name>
<dbReference type="Pfam" id="PF05299">
    <property type="entry name" value="Peptidase_M61"/>
    <property type="match status" value="1"/>
</dbReference>
<feature type="chain" id="PRO_5042231323" description="Peptidase" evidence="1">
    <location>
        <begin position="24"/>
        <end position="512"/>
    </location>
</feature>
<accession>A0AAE3ETM7</accession>
<sequence>MKKFIKLQLLAIAVVFYSCGSGKMDVPTAQTVDFTVNLNDRSNDTFKVEVAPPVLSEDNNIYQFAATAPGTYQVMDIGRYVTSFAAFDKNGNEIGTKHLSTNQFELSTPEKIAKIEYQISETWDTPVEVNPIYLMCGTSIENDHTLINGQAVFGYFKGMQGSPLKIRLDYPEKWHIGTALTLSSDGTYWASDYDKAVDSPILLGNLTKASLDVQGTNIDVYTYSKTSQITSNQVLETLKNMLLSASGFLNGLPVKHYTFLFVFEDKTAGAWEHSYSSEYIYKEAPWKDLKSSISHVTAHEFFHVVTPLNLHSQIIAHFNFITPVPSEHLWLYEGTTEWASNMMLFRSGQNSMDEYFKNLERKITIDTRHFDQNYSLVKISETSYTPEGNKQYGNIYMKGALVAGLLNIRLLELSNGKIGLVDVIKKLTKEYGPDKPFDDASFFGVVIKATYPEIKDFIDKYIEGTVPLPITDYYQKLGIDYDADQNKFSLMSQPTKDQLKLRKAWMKPIKID</sequence>
<protein>
    <recommendedName>
        <fullName evidence="6">Peptidase</fullName>
    </recommendedName>
</protein>
<dbReference type="SUPFAM" id="SSF55486">
    <property type="entry name" value="Metalloproteases ('zincins'), catalytic domain"/>
    <property type="match status" value="1"/>
</dbReference>
<keyword evidence="5" id="KW-1185">Reference proteome</keyword>
<dbReference type="Pfam" id="PF17899">
    <property type="entry name" value="Peptidase_M61_N"/>
    <property type="match status" value="1"/>
</dbReference>
<evidence type="ECO:0008006" key="6">
    <source>
        <dbReference type="Google" id="ProtNLM"/>
    </source>
</evidence>
<dbReference type="AlphaFoldDB" id="A0AAE3ETM7"/>
<evidence type="ECO:0000259" key="3">
    <source>
        <dbReference type="Pfam" id="PF17899"/>
    </source>
</evidence>
<evidence type="ECO:0000259" key="2">
    <source>
        <dbReference type="Pfam" id="PF05299"/>
    </source>
</evidence>
<feature type="signal peptide" evidence="1">
    <location>
        <begin position="1"/>
        <end position="23"/>
    </location>
</feature>